<organism evidence="2 3">
    <name type="scientific">Rhodovastum atsumiense</name>
    <dbReference type="NCBI Taxonomy" id="504468"/>
    <lineage>
        <taxon>Bacteria</taxon>
        <taxon>Pseudomonadati</taxon>
        <taxon>Pseudomonadota</taxon>
        <taxon>Alphaproteobacteria</taxon>
        <taxon>Acetobacterales</taxon>
        <taxon>Acetobacteraceae</taxon>
        <taxon>Rhodovastum</taxon>
    </lineage>
</organism>
<dbReference type="Gene3D" id="2.60.120.10">
    <property type="entry name" value="Jelly Rolls"/>
    <property type="match status" value="1"/>
</dbReference>
<dbReference type="AlphaFoldDB" id="A0A5M6IIQ5"/>
<evidence type="ECO:0000313" key="3">
    <source>
        <dbReference type="Proteomes" id="UP000325255"/>
    </source>
</evidence>
<dbReference type="EMBL" id="VWPK01000103">
    <property type="protein sequence ID" value="KAA5608140.1"/>
    <property type="molecule type" value="Genomic_DNA"/>
</dbReference>
<dbReference type="InterPro" id="IPR013096">
    <property type="entry name" value="Cupin_2"/>
</dbReference>
<dbReference type="SUPFAM" id="SSF51182">
    <property type="entry name" value="RmlC-like cupins"/>
    <property type="match status" value="1"/>
</dbReference>
<accession>A0A5M6IIQ5</accession>
<feature type="domain" description="Cupin type-2" evidence="1">
    <location>
        <begin position="85"/>
        <end position="135"/>
    </location>
</feature>
<protein>
    <submittedName>
        <fullName evidence="2">Cupin domain-containing protein</fullName>
    </submittedName>
</protein>
<dbReference type="OrthoDB" id="9811153at2"/>
<sequence length="154" mass="17105">MPASIRYPLPWRRAPSQRRQSATVVALLSSRRRRVDRQVESVTILHQDHVPAEQLGSGRERRIIHTAGLMTVVIDFQGGPWAEPDPMHTHPHEQITYVASGEILFISAGAQPVRLKAGDLFAVPPGIPHGIQLLSASARLVDSFTPIREDFLKP</sequence>
<dbReference type="InterPro" id="IPR011051">
    <property type="entry name" value="RmlC_Cupin_sf"/>
</dbReference>
<dbReference type="CDD" id="cd02238">
    <property type="entry name" value="cupin_KdgF"/>
    <property type="match status" value="1"/>
</dbReference>
<comment type="caution">
    <text evidence="2">The sequence shown here is derived from an EMBL/GenBank/DDBJ whole genome shotgun (WGS) entry which is preliminary data.</text>
</comment>
<dbReference type="PANTHER" id="PTHR40112:SF1">
    <property type="entry name" value="H2HPP ISOMERASE"/>
    <property type="match status" value="1"/>
</dbReference>
<evidence type="ECO:0000313" key="2">
    <source>
        <dbReference type="EMBL" id="KAA5608140.1"/>
    </source>
</evidence>
<dbReference type="Proteomes" id="UP000325255">
    <property type="component" value="Unassembled WGS sequence"/>
</dbReference>
<dbReference type="InterPro" id="IPR014710">
    <property type="entry name" value="RmlC-like_jellyroll"/>
</dbReference>
<gene>
    <name evidence="2" type="ORF">F1189_30480</name>
</gene>
<dbReference type="Pfam" id="PF07883">
    <property type="entry name" value="Cupin_2"/>
    <property type="match status" value="1"/>
</dbReference>
<keyword evidence="3" id="KW-1185">Reference proteome</keyword>
<dbReference type="InterPro" id="IPR052535">
    <property type="entry name" value="Bacilysin_H2HPP_isomerase"/>
</dbReference>
<proteinExistence type="predicted"/>
<reference evidence="2 3" key="1">
    <citation type="submission" date="2019-09" db="EMBL/GenBank/DDBJ databases">
        <title>Genome sequence of Rhodovastum atsumiense, a diverse member of the Acetobacteraceae family of non-sulfur purple photosynthetic bacteria.</title>
        <authorList>
            <person name="Meyer T."/>
            <person name="Kyndt J."/>
        </authorList>
    </citation>
    <scope>NUCLEOTIDE SEQUENCE [LARGE SCALE GENOMIC DNA]</scope>
    <source>
        <strain evidence="2 3">DSM 21279</strain>
    </source>
</reference>
<name>A0A5M6IIQ5_9PROT</name>
<evidence type="ECO:0000259" key="1">
    <source>
        <dbReference type="Pfam" id="PF07883"/>
    </source>
</evidence>
<dbReference type="PANTHER" id="PTHR40112">
    <property type="entry name" value="H2HPP ISOMERASE"/>
    <property type="match status" value="1"/>
</dbReference>